<name>A0A915E005_9BILA</name>
<evidence type="ECO:0000313" key="2">
    <source>
        <dbReference type="WBParaSite" id="jg24739"/>
    </source>
</evidence>
<organism evidence="1 2">
    <name type="scientific">Ditylenchus dipsaci</name>
    <dbReference type="NCBI Taxonomy" id="166011"/>
    <lineage>
        <taxon>Eukaryota</taxon>
        <taxon>Metazoa</taxon>
        <taxon>Ecdysozoa</taxon>
        <taxon>Nematoda</taxon>
        <taxon>Chromadorea</taxon>
        <taxon>Rhabditida</taxon>
        <taxon>Tylenchina</taxon>
        <taxon>Tylenchomorpha</taxon>
        <taxon>Sphaerularioidea</taxon>
        <taxon>Anguinidae</taxon>
        <taxon>Anguininae</taxon>
        <taxon>Ditylenchus</taxon>
    </lineage>
</organism>
<protein>
    <submittedName>
        <fullName evidence="2 3">Uncharacterized protein</fullName>
    </submittedName>
</protein>
<accession>A0A915E005</accession>
<dbReference type="WBParaSite" id="jg24739">
    <property type="protein sequence ID" value="jg24739"/>
    <property type="gene ID" value="jg24739"/>
</dbReference>
<evidence type="ECO:0000313" key="3">
    <source>
        <dbReference type="WBParaSite" id="jg303"/>
    </source>
</evidence>
<keyword evidence="1" id="KW-1185">Reference proteome</keyword>
<evidence type="ECO:0000313" key="1">
    <source>
        <dbReference type="Proteomes" id="UP000887574"/>
    </source>
</evidence>
<reference evidence="2 3" key="1">
    <citation type="submission" date="2022-11" db="UniProtKB">
        <authorList>
            <consortium name="WormBaseParasite"/>
        </authorList>
    </citation>
    <scope>IDENTIFICATION</scope>
</reference>
<proteinExistence type="predicted"/>
<dbReference type="Proteomes" id="UP000887574">
    <property type="component" value="Unplaced"/>
</dbReference>
<dbReference type="WBParaSite" id="jg303">
    <property type="protein sequence ID" value="jg303"/>
    <property type="gene ID" value="jg303"/>
</dbReference>
<sequence length="74" mass="8855">MLSSHQKSNETSLNRKCRVTLLYKSRDFRADWWWDQPWPLSGKKKICAVVVEMSAEEITVQFGTGKRFPYRRYL</sequence>
<dbReference type="AlphaFoldDB" id="A0A915E005"/>